<evidence type="ECO:0000256" key="2">
    <source>
        <dbReference type="SAM" id="SignalP"/>
    </source>
</evidence>
<gene>
    <name evidence="3" type="ORF">CAL25_05270</name>
</gene>
<evidence type="ECO:0000256" key="1">
    <source>
        <dbReference type="ARBA" id="ARBA00006987"/>
    </source>
</evidence>
<dbReference type="PANTHER" id="PTHR42928:SF5">
    <property type="entry name" value="BLR1237 PROTEIN"/>
    <property type="match status" value="1"/>
</dbReference>
<dbReference type="OrthoDB" id="8678477at2"/>
<organism evidence="3 4">
    <name type="scientific">Bordetella genomosp. 5</name>
    <dbReference type="NCBI Taxonomy" id="1395608"/>
    <lineage>
        <taxon>Bacteria</taxon>
        <taxon>Pseudomonadati</taxon>
        <taxon>Pseudomonadota</taxon>
        <taxon>Betaproteobacteria</taxon>
        <taxon>Burkholderiales</taxon>
        <taxon>Alcaligenaceae</taxon>
        <taxon>Bordetella</taxon>
    </lineage>
</organism>
<keyword evidence="4" id="KW-1185">Reference proteome</keyword>
<reference evidence="3 4" key="1">
    <citation type="submission" date="2017-05" db="EMBL/GenBank/DDBJ databases">
        <title>Complete and WGS of Bordetella genogroups.</title>
        <authorList>
            <person name="Spilker T."/>
            <person name="LiPuma J."/>
        </authorList>
    </citation>
    <scope>NUCLEOTIDE SEQUENCE [LARGE SCALE GENOMIC DNA]</scope>
    <source>
        <strain evidence="3 4">AU10456</strain>
    </source>
</reference>
<dbReference type="SUPFAM" id="SSF53850">
    <property type="entry name" value="Periplasmic binding protein-like II"/>
    <property type="match status" value="1"/>
</dbReference>
<comment type="similarity">
    <text evidence="1">Belongs to the UPF0065 (bug) family.</text>
</comment>
<dbReference type="Pfam" id="PF03401">
    <property type="entry name" value="TctC"/>
    <property type="match status" value="1"/>
</dbReference>
<dbReference type="InterPro" id="IPR042100">
    <property type="entry name" value="Bug_dom1"/>
</dbReference>
<feature type="signal peptide" evidence="2">
    <location>
        <begin position="1"/>
        <end position="28"/>
    </location>
</feature>
<sequence>MKTSAFARRRLLCLALASVAGVNLPALAQAAFPERPITLVVGWSAGGSADVLARLVAAEMATTLKQPVIVDNRPGAGSNIASKLVADAKPDGYTIMLATSASHGFNSALFSKLPYRPIEDFAPIGEINTSPGTLLVPNNSPFKSVQDIVDAAKAQPGKLNYGSGGSGSSQHLAAAQFIKLANVDITHIPFKGSGPMLVDLMAERMDFTITTGPVPYVRAGKLRALAVAARQRHPAMPDVPTFEEQGMKLYTDNWYGLVAPAGTPRPVLETLNAALNKAITKPEMQKQFIEQGAFPGKATTPDEFWAFVKQQMPIAGDLVRQSGAKVD</sequence>
<keyword evidence="2" id="KW-0732">Signal</keyword>
<dbReference type="CDD" id="cd07012">
    <property type="entry name" value="PBP2_Bug_TTT"/>
    <property type="match status" value="1"/>
</dbReference>
<dbReference type="PIRSF" id="PIRSF017082">
    <property type="entry name" value="YflP"/>
    <property type="match status" value="1"/>
</dbReference>
<dbReference type="RefSeq" id="WP_094798914.1">
    <property type="nucleotide sequence ID" value="NZ_NEVP01000003.1"/>
</dbReference>
<dbReference type="Proteomes" id="UP000216913">
    <property type="component" value="Unassembled WGS sequence"/>
</dbReference>
<name>A0A261TY29_9BORD</name>
<dbReference type="AlphaFoldDB" id="A0A261TY29"/>
<feature type="chain" id="PRO_5012469884" evidence="2">
    <location>
        <begin position="29"/>
        <end position="327"/>
    </location>
</feature>
<proteinExistence type="inferred from homology"/>
<dbReference type="EMBL" id="NEVP01000003">
    <property type="protein sequence ID" value="OZI54191.1"/>
    <property type="molecule type" value="Genomic_DNA"/>
</dbReference>
<protein>
    <submittedName>
        <fullName evidence="3">BugT protein</fullName>
    </submittedName>
</protein>
<evidence type="ECO:0000313" key="4">
    <source>
        <dbReference type="Proteomes" id="UP000216913"/>
    </source>
</evidence>
<evidence type="ECO:0000313" key="3">
    <source>
        <dbReference type="EMBL" id="OZI54191.1"/>
    </source>
</evidence>
<accession>A0A261TY29</accession>
<dbReference type="Gene3D" id="3.40.190.150">
    <property type="entry name" value="Bordetella uptake gene, domain 1"/>
    <property type="match status" value="1"/>
</dbReference>
<dbReference type="PANTHER" id="PTHR42928">
    <property type="entry name" value="TRICARBOXYLATE-BINDING PROTEIN"/>
    <property type="match status" value="1"/>
</dbReference>
<comment type="caution">
    <text evidence="3">The sequence shown here is derived from an EMBL/GenBank/DDBJ whole genome shotgun (WGS) entry which is preliminary data.</text>
</comment>
<dbReference type="Gene3D" id="3.40.190.10">
    <property type="entry name" value="Periplasmic binding protein-like II"/>
    <property type="match status" value="1"/>
</dbReference>
<dbReference type="InterPro" id="IPR005064">
    <property type="entry name" value="BUG"/>
</dbReference>